<dbReference type="Gene3D" id="3.30.565.10">
    <property type="entry name" value="Histidine kinase-like ATPase, C-terminal domain"/>
    <property type="match status" value="1"/>
</dbReference>
<dbReference type="SMART" id="SM00388">
    <property type="entry name" value="HisKA"/>
    <property type="match status" value="1"/>
</dbReference>
<feature type="transmembrane region" description="Helical" evidence="8">
    <location>
        <begin position="129"/>
        <end position="151"/>
    </location>
</feature>
<proteinExistence type="predicted"/>
<evidence type="ECO:0000256" key="6">
    <source>
        <dbReference type="ARBA" id="ARBA00022777"/>
    </source>
</evidence>
<name>A0ABS9ZY52_9SPHI</name>
<feature type="transmembrane region" description="Helical" evidence="8">
    <location>
        <begin position="12"/>
        <end position="34"/>
    </location>
</feature>
<dbReference type="SUPFAM" id="SSF47384">
    <property type="entry name" value="Homodimeric domain of signal transducing histidine kinase"/>
    <property type="match status" value="1"/>
</dbReference>
<dbReference type="InterPro" id="IPR050428">
    <property type="entry name" value="TCS_sensor_his_kinase"/>
</dbReference>
<keyword evidence="11" id="KW-1185">Reference proteome</keyword>
<comment type="caution">
    <text evidence="10">The sequence shown here is derived from an EMBL/GenBank/DDBJ whole genome shotgun (WGS) entry which is preliminary data.</text>
</comment>
<dbReference type="GO" id="GO:0016301">
    <property type="term" value="F:kinase activity"/>
    <property type="evidence" value="ECO:0007669"/>
    <property type="project" value="UniProtKB-KW"/>
</dbReference>
<evidence type="ECO:0000256" key="2">
    <source>
        <dbReference type="ARBA" id="ARBA00012438"/>
    </source>
</evidence>
<dbReference type="Proteomes" id="UP001165460">
    <property type="component" value="Unassembled WGS sequence"/>
</dbReference>
<keyword evidence="3" id="KW-0597">Phosphoprotein</keyword>
<gene>
    <name evidence="10" type="ORF">MMF97_10890</name>
</gene>
<dbReference type="InterPro" id="IPR005467">
    <property type="entry name" value="His_kinase_dom"/>
</dbReference>
<reference evidence="10" key="1">
    <citation type="submission" date="2022-03" db="EMBL/GenBank/DDBJ databases">
        <authorList>
            <person name="Woo C.Y."/>
        </authorList>
    </citation>
    <scope>NUCLEOTIDE SEQUENCE</scope>
    <source>
        <strain evidence="10">CYS-01</strain>
    </source>
</reference>
<dbReference type="InterPro" id="IPR036097">
    <property type="entry name" value="HisK_dim/P_sf"/>
</dbReference>
<dbReference type="SUPFAM" id="SSF55874">
    <property type="entry name" value="ATPase domain of HSP90 chaperone/DNA topoisomerase II/histidine kinase"/>
    <property type="match status" value="1"/>
</dbReference>
<comment type="catalytic activity">
    <reaction evidence="1">
        <text>ATP + protein L-histidine = ADP + protein N-phospho-L-histidine.</text>
        <dbReference type="EC" id="2.7.13.3"/>
    </reaction>
</comment>
<dbReference type="InterPro" id="IPR003594">
    <property type="entry name" value="HATPase_dom"/>
</dbReference>
<evidence type="ECO:0000256" key="1">
    <source>
        <dbReference type="ARBA" id="ARBA00000085"/>
    </source>
</evidence>
<keyword evidence="5 8" id="KW-0812">Transmembrane</keyword>
<protein>
    <recommendedName>
        <fullName evidence="2">histidine kinase</fullName>
        <ecNumber evidence="2">2.7.13.3</ecNumber>
    </recommendedName>
</protein>
<sequence>MKLANQYNKVNLLVSILILLLTGIVYYLLIHFILTKKLDRDLMTEEDEIRQYVANYHDLPLLTSFIDQEVLYKVTTLPSSTERVFRNTVFYDKREKETEPGRSLVTIIQVNDTFYEVTIIKSRVESEDLVRLILLVTVCITGLLLLALWLIHRFLLNRLWQPFYGVLNQMKAFNIKQNAEITHTETKIEEFNELNRSAIMMANQVNQDYKELKNFTDNASHEMMTPLAIVNSKLDSLLQTEKLTEQHILIITDIYDAIARLTKLNQSLLLLTKIENNLLPDEQEIDIEKLFIEKSQQFSELILKAELSFHMQQVSCKVTMSKYLADILLNNLLINAIKYTPAGGDISVVLQDHGFSLMNTAVEGALDTKYFKRFEKSVHSTGTGLGLAIVFQICSLYHFDFSYSFEEKQHQFNILFKK</sequence>
<dbReference type="Pfam" id="PF02518">
    <property type="entry name" value="HATPase_c"/>
    <property type="match status" value="1"/>
</dbReference>
<dbReference type="Gene3D" id="1.10.287.130">
    <property type="match status" value="1"/>
</dbReference>
<evidence type="ECO:0000256" key="3">
    <source>
        <dbReference type="ARBA" id="ARBA00022553"/>
    </source>
</evidence>
<evidence type="ECO:0000256" key="7">
    <source>
        <dbReference type="ARBA" id="ARBA00022989"/>
    </source>
</evidence>
<dbReference type="EMBL" id="JALGBH010000002">
    <property type="protein sequence ID" value="MCJ0743220.1"/>
    <property type="molecule type" value="Genomic_DNA"/>
</dbReference>
<organism evidence="10 11">
    <name type="scientific">Pedobacter montanisoli</name>
    <dbReference type="NCBI Taxonomy" id="2923277"/>
    <lineage>
        <taxon>Bacteria</taxon>
        <taxon>Pseudomonadati</taxon>
        <taxon>Bacteroidota</taxon>
        <taxon>Sphingobacteriia</taxon>
        <taxon>Sphingobacteriales</taxon>
        <taxon>Sphingobacteriaceae</taxon>
        <taxon>Pedobacter</taxon>
    </lineage>
</organism>
<evidence type="ECO:0000259" key="9">
    <source>
        <dbReference type="PROSITE" id="PS50109"/>
    </source>
</evidence>
<evidence type="ECO:0000313" key="10">
    <source>
        <dbReference type="EMBL" id="MCJ0743220.1"/>
    </source>
</evidence>
<dbReference type="InterPro" id="IPR003661">
    <property type="entry name" value="HisK_dim/P_dom"/>
</dbReference>
<evidence type="ECO:0000256" key="5">
    <source>
        <dbReference type="ARBA" id="ARBA00022692"/>
    </source>
</evidence>
<evidence type="ECO:0000256" key="4">
    <source>
        <dbReference type="ARBA" id="ARBA00022679"/>
    </source>
</evidence>
<keyword evidence="4" id="KW-0808">Transferase</keyword>
<dbReference type="PROSITE" id="PS50109">
    <property type="entry name" value="HIS_KIN"/>
    <property type="match status" value="1"/>
</dbReference>
<accession>A0ABS9ZY52</accession>
<dbReference type="RefSeq" id="WP_243362326.1">
    <property type="nucleotide sequence ID" value="NZ_JALGBH010000002.1"/>
</dbReference>
<dbReference type="EC" id="2.7.13.3" evidence="2"/>
<dbReference type="CDD" id="cd00082">
    <property type="entry name" value="HisKA"/>
    <property type="match status" value="1"/>
</dbReference>
<dbReference type="PANTHER" id="PTHR45436:SF5">
    <property type="entry name" value="SENSOR HISTIDINE KINASE TRCS"/>
    <property type="match status" value="1"/>
</dbReference>
<dbReference type="PANTHER" id="PTHR45436">
    <property type="entry name" value="SENSOR HISTIDINE KINASE YKOH"/>
    <property type="match status" value="1"/>
</dbReference>
<keyword evidence="7 8" id="KW-1133">Transmembrane helix</keyword>
<keyword evidence="6 10" id="KW-0418">Kinase</keyword>
<evidence type="ECO:0000256" key="8">
    <source>
        <dbReference type="SAM" id="Phobius"/>
    </source>
</evidence>
<feature type="domain" description="Histidine kinase" evidence="9">
    <location>
        <begin position="218"/>
        <end position="418"/>
    </location>
</feature>
<keyword evidence="8" id="KW-0472">Membrane</keyword>
<dbReference type="InterPro" id="IPR036890">
    <property type="entry name" value="HATPase_C_sf"/>
</dbReference>
<evidence type="ECO:0000313" key="11">
    <source>
        <dbReference type="Proteomes" id="UP001165460"/>
    </source>
</evidence>